<dbReference type="Pfam" id="PF07336">
    <property type="entry name" value="ABATE"/>
    <property type="match status" value="1"/>
</dbReference>
<organism evidence="2 3">
    <name type="scientific">Spongisporangium articulatum</name>
    <dbReference type="NCBI Taxonomy" id="3362603"/>
    <lineage>
        <taxon>Bacteria</taxon>
        <taxon>Bacillati</taxon>
        <taxon>Actinomycetota</taxon>
        <taxon>Actinomycetes</taxon>
        <taxon>Kineosporiales</taxon>
        <taxon>Kineosporiaceae</taxon>
        <taxon>Spongisporangium</taxon>
    </lineage>
</organism>
<dbReference type="Proteomes" id="UP001612915">
    <property type="component" value="Unassembled WGS sequence"/>
</dbReference>
<dbReference type="InterPro" id="IPR021005">
    <property type="entry name" value="Znf_CGNR"/>
</dbReference>
<name>A0ABW8AR00_9ACTN</name>
<dbReference type="RefSeq" id="WP_398282011.1">
    <property type="nucleotide sequence ID" value="NZ_JBITLV010000005.1"/>
</dbReference>
<dbReference type="PANTHER" id="PTHR35525:SF3">
    <property type="entry name" value="BLL6575 PROTEIN"/>
    <property type="match status" value="1"/>
</dbReference>
<accession>A0ABW8AR00</accession>
<dbReference type="InterPro" id="IPR010852">
    <property type="entry name" value="ABATE"/>
</dbReference>
<dbReference type="InterPro" id="IPR023286">
    <property type="entry name" value="ABATE_dom_sf"/>
</dbReference>
<sequence>MAYAHDTEVALVAAAALVNTLVSAERDDHDPLATRAGLDAFLTEYPYSARIDGDDRELREVRAMRPRVHALWTAADKDAAVAVVNDLLRATNARPYLSRHDEWDWHLHVTDPTQPLAEQMGAEAAMAVADLIRADDLQRLRICEAPDCEAVLVDLSRNRSRRFCDTGNCGNRLNVAAYRARKASAS</sequence>
<dbReference type="Gene3D" id="1.10.3300.10">
    <property type="entry name" value="Jann2411-like domain"/>
    <property type="match status" value="1"/>
</dbReference>
<dbReference type="EMBL" id="JBITLV010000005">
    <property type="protein sequence ID" value="MFI7588413.1"/>
    <property type="molecule type" value="Genomic_DNA"/>
</dbReference>
<evidence type="ECO:0000313" key="3">
    <source>
        <dbReference type="Proteomes" id="UP001612915"/>
    </source>
</evidence>
<comment type="caution">
    <text evidence="2">The sequence shown here is derived from an EMBL/GenBank/DDBJ whole genome shotgun (WGS) entry which is preliminary data.</text>
</comment>
<evidence type="ECO:0000313" key="2">
    <source>
        <dbReference type="EMBL" id="MFI7588413.1"/>
    </source>
</evidence>
<feature type="domain" description="Zinc finger CGNR" evidence="1">
    <location>
        <begin position="139"/>
        <end position="182"/>
    </location>
</feature>
<keyword evidence="3" id="KW-1185">Reference proteome</keyword>
<proteinExistence type="predicted"/>
<dbReference type="PANTHER" id="PTHR35525">
    <property type="entry name" value="BLL6575 PROTEIN"/>
    <property type="match status" value="1"/>
</dbReference>
<reference evidence="2 3" key="1">
    <citation type="submission" date="2024-10" db="EMBL/GenBank/DDBJ databases">
        <title>The Natural Products Discovery Center: Release of the First 8490 Sequenced Strains for Exploring Actinobacteria Biosynthetic Diversity.</title>
        <authorList>
            <person name="Kalkreuter E."/>
            <person name="Kautsar S.A."/>
            <person name="Yang D."/>
            <person name="Bader C.D."/>
            <person name="Teijaro C.N."/>
            <person name="Fluegel L."/>
            <person name="Davis C.M."/>
            <person name="Simpson J.R."/>
            <person name="Lauterbach L."/>
            <person name="Steele A.D."/>
            <person name="Gui C."/>
            <person name="Meng S."/>
            <person name="Li G."/>
            <person name="Viehrig K."/>
            <person name="Ye F."/>
            <person name="Su P."/>
            <person name="Kiefer A.F."/>
            <person name="Nichols A."/>
            <person name="Cepeda A.J."/>
            <person name="Yan W."/>
            <person name="Fan B."/>
            <person name="Jiang Y."/>
            <person name="Adhikari A."/>
            <person name="Zheng C.-J."/>
            <person name="Schuster L."/>
            <person name="Cowan T.M."/>
            <person name="Smanski M.J."/>
            <person name="Chevrette M.G."/>
            <person name="De Carvalho L.P.S."/>
            <person name="Shen B."/>
        </authorList>
    </citation>
    <scope>NUCLEOTIDE SEQUENCE [LARGE SCALE GENOMIC DNA]</scope>
    <source>
        <strain evidence="2 3">NPDC049639</strain>
    </source>
</reference>
<evidence type="ECO:0000259" key="1">
    <source>
        <dbReference type="Pfam" id="PF11706"/>
    </source>
</evidence>
<gene>
    <name evidence="2" type="ORF">ACIB24_15190</name>
</gene>
<dbReference type="Pfam" id="PF11706">
    <property type="entry name" value="zf-CGNR"/>
    <property type="match status" value="1"/>
</dbReference>
<dbReference type="SUPFAM" id="SSF160904">
    <property type="entry name" value="Jann2411-like"/>
    <property type="match status" value="1"/>
</dbReference>
<protein>
    <submittedName>
        <fullName evidence="2">CGNR zinc finger domain-containing protein</fullName>
    </submittedName>
</protein>